<feature type="transmembrane region" description="Helical" evidence="9">
    <location>
        <begin position="62"/>
        <end position="82"/>
    </location>
</feature>
<keyword evidence="8" id="KW-0175">Coiled coil</keyword>
<dbReference type="Gene3D" id="1.10.287.70">
    <property type="match status" value="1"/>
</dbReference>
<keyword evidence="2" id="KW-0813">Transport</keyword>
<evidence type="ECO:0000259" key="10">
    <source>
        <dbReference type="Pfam" id="PF07885"/>
    </source>
</evidence>
<evidence type="ECO:0000256" key="8">
    <source>
        <dbReference type="SAM" id="Coils"/>
    </source>
</evidence>
<name>A0A1H3XHL6_9GAMM</name>
<dbReference type="GO" id="GO:0008076">
    <property type="term" value="C:voltage-gated potassium channel complex"/>
    <property type="evidence" value="ECO:0007669"/>
    <property type="project" value="InterPro"/>
</dbReference>
<feature type="transmembrane region" description="Helical" evidence="9">
    <location>
        <begin position="177"/>
        <end position="195"/>
    </location>
</feature>
<keyword evidence="6 9" id="KW-0472">Membrane</keyword>
<feature type="transmembrane region" description="Helical" evidence="9">
    <location>
        <begin position="94"/>
        <end position="111"/>
    </location>
</feature>
<dbReference type="GO" id="GO:0001508">
    <property type="term" value="P:action potential"/>
    <property type="evidence" value="ECO:0007669"/>
    <property type="project" value="TreeGrafter"/>
</dbReference>
<dbReference type="PANTHER" id="PTHR11537:SF254">
    <property type="entry name" value="POTASSIUM VOLTAGE-GATED CHANNEL PROTEIN SHAB"/>
    <property type="match status" value="1"/>
</dbReference>
<keyword evidence="3 9" id="KW-0812">Transmembrane</keyword>
<dbReference type="PANTHER" id="PTHR11537">
    <property type="entry name" value="VOLTAGE-GATED POTASSIUM CHANNEL"/>
    <property type="match status" value="1"/>
</dbReference>
<feature type="transmembrane region" description="Helical" evidence="9">
    <location>
        <begin position="202"/>
        <end position="227"/>
    </location>
</feature>
<evidence type="ECO:0000256" key="5">
    <source>
        <dbReference type="ARBA" id="ARBA00023065"/>
    </source>
</evidence>
<evidence type="ECO:0000256" key="6">
    <source>
        <dbReference type="ARBA" id="ARBA00023136"/>
    </source>
</evidence>
<keyword evidence="12" id="KW-1185">Reference proteome</keyword>
<dbReference type="EMBL" id="FNRJ01000001">
    <property type="protein sequence ID" value="SDZ98441.1"/>
    <property type="molecule type" value="Genomic_DNA"/>
</dbReference>
<evidence type="ECO:0000313" key="12">
    <source>
        <dbReference type="Proteomes" id="UP000242469"/>
    </source>
</evidence>
<dbReference type="RefSeq" id="WP_091821513.1">
    <property type="nucleotide sequence ID" value="NZ_FNRJ01000001.1"/>
</dbReference>
<accession>A0A1H3XHL6</accession>
<dbReference type="STRING" id="1122198.SAMN02745729_101143"/>
<dbReference type="InterPro" id="IPR028325">
    <property type="entry name" value="VG_K_chnl"/>
</dbReference>
<organism evidence="11 12">
    <name type="scientific">Marinobacterium iners DSM 11526</name>
    <dbReference type="NCBI Taxonomy" id="1122198"/>
    <lineage>
        <taxon>Bacteria</taxon>
        <taxon>Pseudomonadati</taxon>
        <taxon>Pseudomonadota</taxon>
        <taxon>Gammaproteobacteria</taxon>
        <taxon>Oceanospirillales</taxon>
        <taxon>Oceanospirillaceae</taxon>
        <taxon>Marinobacterium</taxon>
    </lineage>
</organism>
<dbReference type="GO" id="GO:0005249">
    <property type="term" value="F:voltage-gated potassium channel activity"/>
    <property type="evidence" value="ECO:0007669"/>
    <property type="project" value="InterPro"/>
</dbReference>
<evidence type="ECO:0000256" key="1">
    <source>
        <dbReference type="ARBA" id="ARBA00004141"/>
    </source>
</evidence>
<keyword evidence="5" id="KW-0406">Ion transport</keyword>
<evidence type="ECO:0000256" key="7">
    <source>
        <dbReference type="ARBA" id="ARBA00023303"/>
    </source>
</evidence>
<keyword evidence="7 11" id="KW-0407">Ion channel</keyword>
<evidence type="ECO:0000313" key="11">
    <source>
        <dbReference type="EMBL" id="SDZ98441.1"/>
    </source>
</evidence>
<dbReference type="InterPro" id="IPR027359">
    <property type="entry name" value="Volt_channel_dom_sf"/>
</dbReference>
<dbReference type="AlphaFoldDB" id="A0A1H3XHL6"/>
<comment type="subcellular location">
    <subcellularLocation>
        <location evidence="1">Membrane</location>
        <topology evidence="1">Multi-pass membrane protein</topology>
    </subcellularLocation>
</comment>
<protein>
    <submittedName>
        <fullName evidence="11">Voltage-gated potassium channel</fullName>
    </submittedName>
</protein>
<proteinExistence type="predicted"/>
<dbReference type="PRINTS" id="PR00169">
    <property type="entry name" value="KCHANNEL"/>
</dbReference>
<gene>
    <name evidence="11" type="ORF">SAMN02745729_101143</name>
</gene>
<reference evidence="12" key="1">
    <citation type="submission" date="2016-10" db="EMBL/GenBank/DDBJ databases">
        <authorList>
            <person name="Varghese N."/>
            <person name="Submissions S."/>
        </authorList>
    </citation>
    <scope>NUCLEOTIDE SEQUENCE [LARGE SCALE GENOMIC DNA]</scope>
    <source>
        <strain evidence="12">DSM 11526</strain>
    </source>
</reference>
<evidence type="ECO:0000256" key="9">
    <source>
        <dbReference type="SAM" id="Phobius"/>
    </source>
</evidence>
<dbReference type="InterPro" id="IPR013099">
    <property type="entry name" value="K_chnl_dom"/>
</dbReference>
<feature type="coiled-coil region" evidence="8">
    <location>
        <begin position="238"/>
        <end position="272"/>
    </location>
</feature>
<evidence type="ECO:0000256" key="2">
    <source>
        <dbReference type="ARBA" id="ARBA00022448"/>
    </source>
</evidence>
<dbReference type="Gene3D" id="1.20.120.350">
    <property type="entry name" value="Voltage-gated potassium channels. Chain C"/>
    <property type="match status" value="1"/>
</dbReference>
<dbReference type="Pfam" id="PF07885">
    <property type="entry name" value="Ion_trans_2"/>
    <property type="match status" value="1"/>
</dbReference>
<feature type="transmembrane region" description="Helical" evidence="9">
    <location>
        <begin position="33"/>
        <end position="50"/>
    </location>
</feature>
<dbReference type="OrthoDB" id="9813518at2"/>
<keyword evidence="4 9" id="KW-1133">Transmembrane helix</keyword>
<feature type="transmembrane region" description="Helical" evidence="9">
    <location>
        <begin position="146"/>
        <end position="165"/>
    </location>
</feature>
<feature type="domain" description="Potassium channel" evidence="10">
    <location>
        <begin position="152"/>
        <end position="226"/>
    </location>
</feature>
<sequence length="287" mass="32873">MAYEKHDNFLFRIGFGGVDPSESPRAKRWGKRLEWPMLFLALWIMVDWYMRSQNLGNERSNLFTDWLIWLGFVAELTIMLLVVQDRGRYLRQNWMTVVIIVGGLPAIWGAHSFYAGAIRMLRLMVVVGILFKVSRDLRSILARHNLGTTLLICFIFLIISGLVISTLDPAFDTPWDGIWWAWVTITTVGYGDIVPATNEGRLFGAILILIGICMFSLLTASFSVFFIEKDEGEIAIKEQQNLERIHHLENRLERIEAKLERALILLESAQNRPVDVTSEQGKTTRGD</sequence>
<dbReference type="SUPFAM" id="SSF81324">
    <property type="entry name" value="Voltage-gated potassium channels"/>
    <property type="match status" value="1"/>
</dbReference>
<evidence type="ECO:0000256" key="4">
    <source>
        <dbReference type="ARBA" id="ARBA00022989"/>
    </source>
</evidence>
<dbReference type="Proteomes" id="UP000242469">
    <property type="component" value="Unassembled WGS sequence"/>
</dbReference>
<evidence type="ECO:0000256" key="3">
    <source>
        <dbReference type="ARBA" id="ARBA00022692"/>
    </source>
</evidence>